<evidence type="ECO:0000313" key="3">
    <source>
        <dbReference type="Proteomes" id="UP000202923"/>
    </source>
</evidence>
<dbReference type="KEGG" id="vg:29061871"/>
<dbReference type="OrthoDB" id="17354at10239"/>
<gene>
    <name evidence="2" type="ORF">KWAN_27</name>
</gene>
<dbReference type="GeneID" id="29061871"/>
<proteinExistence type="predicted"/>
<protein>
    <recommendedName>
        <fullName evidence="1">SH3 fold domain-containing protein</fullName>
    </recommendedName>
</protein>
<dbReference type="InterPro" id="IPR046907">
    <property type="entry name" value="SH3DP"/>
</dbReference>
<dbReference type="EMBL" id="KX397369">
    <property type="protein sequence ID" value="ANZ49379.1"/>
    <property type="molecule type" value="Genomic_DNA"/>
</dbReference>
<feature type="domain" description="SH3 fold" evidence="1">
    <location>
        <begin position="8"/>
        <end position="124"/>
    </location>
</feature>
<dbReference type="Pfam" id="PF20287">
    <property type="entry name" value="SH3DP"/>
    <property type="match status" value="1"/>
</dbReference>
<organism evidence="2 3">
    <name type="scientific">Erwinia phage vB_EamM_Kwan</name>
    <dbReference type="NCBI Taxonomy" id="1883374"/>
    <lineage>
        <taxon>Viruses</taxon>
        <taxon>Duplodnaviria</taxon>
        <taxon>Heunggongvirae</taxon>
        <taxon>Uroviricota</taxon>
        <taxon>Caudoviricetes</taxon>
        <taxon>Chimalliviridae</taxon>
        <taxon>Wellingtonvirus</taxon>
        <taxon>Wellingtonvirus wellington</taxon>
    </lineage>
</organism>
<sequence length="136" mass="15379">MTVDVKQFEPGQIVNLIYDTEALAQESRVVVQGYIGFAQAQKTEDVRVKHSNIYSTLVSKPENKIEKSLFLLYTDSNNKLHVAADVWLREVKIIKNLQVNFTVTLDNRDELDLMTKALAARGFSDVKYDIVDNTAG</sequence>
<reference evidence="2 3" key="1">
    <citation type="submission" date="2016-06" db="EMBL/GenBank/DDBJ databases">
        <authorList>
            <person name="Kjaerup R.B."/>
            <person name="Dalgaard T.S."/>
            <person name="Juul-Madsen H.R."/>
        </authorList>
    </citation>
    <scope>NUCLEOTIDE SEQUENCE [LARGE SCALE GENOMIC DNA]</scope>
</reference>
<accession>A0A1B2IDP7</accession>
<evidence type="ECO:0000259" key="1">
    <source>
        <dbReference type="Pfam" id="PF20287"/>
    </source>
</evidence>
<dbReference type="Proteomes" id="UP000202923">
    <property type="component" value="Genome"/>
</dbReference>
<dbReference type="RefSeq" id="YP_009278632.1">
    <property type="nucleotide sequence ID" value="NC_031010.1"/>
</dbReference>
<evidence type="ECO:0000313" key="2">
    <source>
        <dbReference type="EMBL" id="ANZ49379.1"/>
    </source>
</evidence>
<name>A0A1B2IDP7_9CAUD</name>